<evidence type="ECO:0000313" key="5">
    <source>
        <dbReference type="EMBL" id="RDB19840.1"/>
    </source>
</evidence>
<dbReference type="SUPFAM" id="SSF54928">
    <property type="entry name" value="RNA-binding domain, RBD"/>
    <property type="match status" value="2"/>
</dbReference>
<dbReference type="GO" id="GO:0005730">
    <property type="term" value="C:nucleolus"/>
    <property type="evidence" value="ECO:0007669"/>
    <property type="project" value="TreeGrafter"/>
</dbReference>
<evidence type="ECO:0000256" key="3">
    <source>
        <dbReference type="SAM" id="MobiDB-lite"/>
    </source>
</evidence>
<dbReference type="InterPro" id="IPR012677">
    <property type="entry name" value="Nucleotide-bd_a/b_plait_sf"/>
</dbReference>
<dbReference type="InterPro" id="IPR000504">
    <property type="entry name" value="RRM_dom"/>
</dbReference>
<dbReference type="Pfam" id="PF00076">
    <property type="entry name" value="RRM_1"/>
    <property type="match status" value="2"/>
</dbReference>
<dbReference type="SMART" id="SM00360">
    <property type="entry name" value="RRM"/>
    <property type="match status" value="2"/>
</dbReference>
<feature type="compositionally biased region" description="Polar residues" evidence="3">
    <location>
        <begin position="216"/>
        <end position="227"/>
    </location>
</feature>
<dbReference type="OrthoDB" id="439808at2759"/>
<feature type="region of interest" description="Disordered" evidence="3">
    <location>
        <begin position="202"/>
        <end position="227"/>
    </location>
</feature>
<dbReference type="GO" id="GO:0003723">
    <property type="term" value="F:RNA binding"/>
    <property type="evidence" value="ECO:0007669"/>
    <property type="project" value="UniProtKB-UniRule"/>
</dbReference>
<comment type="caution">
    <text evidence="5">The sequence shown here is derived from an EMBL/GenBank/DDBJ whole genome shotgun (WGS) entry which is preliminary data.</text>
</comment>
<accession>A0A369JF65</accession>
<feature type="compositionally biased region" description="Basic and acidic residues" evidence="3">
    <location>
        <begin position="282"/>
        <end position="292"/>
    </location>
</feature>
<keyword evidence="6" id="KW-1185">Reference proteome</keyword>
<dbReference type="Gene3D" id="3.30.70.330">
    <property type="match status" value="2"/>
</dbReference>
<sequence>MQLFSNHVTTRIWLRSFLPTWNCTIHKMSSSSSSSASPEPAPPVVSKRKRKEVPIADSDDSASDSDNSDTESTPDELVLSHAERRRQKKAEKLKVKEEAASKKRKLKDGTAIPVPAGKRQNSVWVGNMSFKTTQDNLRTFFEGAGEIVRIYMPTKPAVNPAMKPENRGFAYVDFETAEAKAAAIARSEQPLIGRKLLIKDGDDFTGRPAPPGADSMATSAGTSTTHSKTAQKILRAQKQPPAPTLFLGNLGFETTEQAIRQLFEAHRTIKKKSKDEPDSDNEDGKQDKPKDVWIRKVRMGTFEDSGQCKGFAFVDFTSTEHATAALINPKNHHLNGRKLVVEYASAEAVRRGAPKVKREDGASNYVPPKRRDPLARGSRPEKPQGRQPQDSSRSRETADQMADFTPTVVTGAKYRQGDEPASNGIGRREKGPRVRPKPGAALALAKRESAAIVPSKGQKITF</sequence>
<name>A0A369JF65_HYPMA</name>
<organism evidence="5 6">
    <name type="scientific">Hypsizygus marmoreus</name>
    <name type="common">White beech mushroom</name>
    <name type="synonym">Agaricus marmoreus</name>
    <dbReference type="NCBI Taxonomy" id="39966"/>
    <lineage>
        <taxon>Eukaryota</taxon>
        <taxon>Fungi</taxon>
        <taxon>Dikarya</taxon>
        <taxon>Basidiomycota</taxon>
        <taxon>Agaricomycotina</taxon>
        <taxon>Agaricomycetes</taxon>
        <taxon>Agaricomycetidae</taxon>
        <taxon>Agaricales</taxon>
        <taxon>Tricholomatineae</taxon>
        <taxon>Lyophyllaceae</taxon>
        <taxon>Hypsizygus</taxon>
    </lineage>
</organism>
<evidence type="ECO:0000256" key="2">
    <source>
        <dbReference type="PROSITE-ProRule" id="PRU00176"/>
    </source>
</evidence>
<dbReference type="EMBL" id="LUEZ02000071">
    <property type="protein sequence ID" value="RDB19840.1"/>
    <property type="molecule type" value="Genomic_DNA"/>
</dbReference>
<evidence type="ECO:0000313" key="6">
    <source>
        <dbReference type="Proteomes" id="UP000076154"/>
    </source>
</evidence>
<dbReference type="PANTHER" id="PTHR23236:SF95">
    <property type="entry name" value="NUCLEOLAR PROTEIN 13"/>
    <property type="match status" value="1"/>
</dbReference>
<dbReference type="STRING" id="39966.A0A369JF65"/>
<evidence type="ECO:0000259" key="4">
    <source>
        <dbReference type="PROSITE" id="PS50102"/>
    </source>
</evidence>
<feature type="domain" description="RRM" evidence="4">
    <location>
        <begin position="243"/>
        <end position="346"/>
    </location>
</feature>
<gene>
    <name evidence="5" type="primary">NOP13</name>
    <name evidence="5" type="ORF">Hypma_012833</name>
</gene>
<dbReference type="PROSITE" id="PS50102">
    <property type="entry name" value="RRM"/>
    <property type="match status" value="2"/>
</dbReference>
<dbReference type="AlphaFoldDB" id="A0A369JF65"/>
<dbReference type="InParanoid" id="A0A369JF65"/>
<feature type="domain" description="RRM" evidence="4">
    <location>
        <begin position="121"/>
        <end position="203"/>
    </location>
</feature>
<feature type="region of interest" description="Disordered" evidence="3">
    <location>
        <begin position="348"/>
        <end position="462"/>
    </location>
</feature>
<feature type="compositionally biased region" description="Low complexity" evidence="3">
    <location>
        <begin position="29"/>
        <end position="38"/>
    </location>
</feature>
<feature type="compositionally biased region" description="Basic and acidic residues" evidence="3">
    <location>
        <begin position="369"/>
        <end position="384"/>
    </location>
</feature>
<evidence type="ECO:0000256" key="1">
    <source>
        <dbReference type="ARBA" id="ARBA00022884"/>
    </source>
</evidence>
<dbReference type="FunCoup" id="A0A369JF65">
    <property type="interactions" value="351"/>
</dbReference>
<feature type="region of interest" description="Disordered" evidence="3">
    <location>
        <begin position="27"/>
        <end position="114"/>
    </location>
</feature>
<reference evidence="5" key="1">
    <citation type="submission" date="2018-04" db="EMBL/GenBank/DDBJ databases">
        <title>Whole genome sequencing of Hypsizygus marmoreus.</title>
        <authorList>
            <person name="Choi I.-G."/>
            <person name="Min B."/>
            <person name="Kim J.-G."/>
            <person name="Kim S."/>
            <person name="Oh Y.-L."/>
            <person name="Kong W.-S."/>
            <person name="Park H."/>
            <person name="Jeong J."/>
            <person name="Song E.-S."/>
        </authorList>
    </citation>
    <scope>NUCLEOTIDE SEQUENCE [LARGE SCALE GENOMIC DNA]</scope>
    <source>
        <strain evidence="5">51987-8</strain>
    </source>
</reference>
<dbReference type="PANTHER" id="PTHR23236">
    <property type="entry name" value="EUKARYOTIC TRANSLATION INITIATION FACTOR 4B/4H"/>
    <property type="match status" value="1"/>
</dbReference>
<protein>
    <submittedName>
        <fullName evidence="5">Nucleolar protein 13</fullName>
    </submittedName>
</protein>
<feature type="region of interest" description="Disordered" evidence="3">
    <location>
        <begin position="268"/>
        <end position="292"/>
    </location>
</feature>
<feature type="compositionally biased region" description="Basic and acidic residues" evidence="3">
    <location>
        <begin position="90"/>
        <end position="101"/>
    </location>
</feature>
<dbReference type="InterPro" id="IPR035979">
    <property type="entry name" value="RBD_domain_sf"/>
</dbReference>
<dbReference type="Proteomes" id="UP000076154">
    <property type="component" value="Unassembled WGS sequence"/>
</dbReference>
<keyword evidence="1 2" id="KW-0694">RNA-binding</keyword>
<feature type="compositionally biased region" description="Acidic residues" evidence="3">
    <location>
        <begin position="57"/>
        <end position="74"/>
    </location>
</feature>
<proteinExistence type="predicted"/>